<feature type="domain" description="Histidine kinase" evidence="6">
    <location>
        <begin position="630"/>
        <end position="721"/>
    </location>
</feature>
<protein>
    <submittedName>
        <fullName evidence="7">Histidine kinase</fullName>
    </submittedName>
</protein>
<proteinExistence type="predicted"/>
<feature type="transmembrane region" description="Helical" evidence="4">
    <location>
        <begin position="469"/>
        <end position="490"/>
    </location>
</feature>
<dbReference type="GO" id="GO:0046983">
    <property type="term" value="F:protein dimerization activity"/>
    <property type="evidence" value="ECO:0007669"/>
    <property type="project" value="InterPro"/>
</dbReference>
<keyword evidence="5" id="KW-0732">Signal</keyword>
<dbReference type="Gene3D" id="3.30.565.10">
    <property type="entry name" value="Histidine kinase-like ATPase, C-terminal domain"/>
    <property type="match status" value="1"/>
</dbReference>
<dbReference type="Proteomes" id="UP000005824">
    <property type="component" value="Unassembled WGS sequence"/>
</dbReference>
<keyword evidence="3" id="KW-0902">Two-component regulatory system</keyword>
<dbReference type="InterPro" id="IPR050482">
    <property type="entry name" value="Sensor_HK_TwoCompSys"/>
</dbReference>
<dbReference type="PROSITE" id="PS51257">
    <property type="entry name" value="PROKAR_LIPOPROTEIN"/>
    <property type="match status" value="1"/>
</dbReference>
<evidence type="ECO:0000256" key="2">
    <source>
        <dbReference type="ARBA" id="ARBA00022777"/>
    </source>
</evidence>
<evidence type="ECO:0000256" key="4">
    <source>
        <dbReference type="SAM" id="Phobius"/>
    </source>
</evidence>
<dbReference type="STRING" id="497964.CfE428DRAFT_5049"/>
<dbReference type="InterPro" id="IPR003594">
    <property type="entry name" value="HATPase_dom"/>
</dbReference>
<evidence type="ECO:0000313" key="8">
    <source>
        <dbReference type="Proteomes" id="UP000005824"/>
    </source>
</evidence>
<evidence type="ECO:0000256" key="5">
    <source>
        <dbReference type="SAM" id="SignalP"/>
    </source>
</evidence>
<evidence type="ECO:0000256" key="3">
    <source>
        <dbReference type="ARBA" id="ARBA00023012"/>
    </source>
</evidence>
<dbReference type="GO" id="GO:0016020">
    <property type="term" value="C:membrane"/>
    <property type="evidence" value="ECO:0007669"/>
    <property type="project" value="InterPro"/>
</dbReference>
<dbReference type="InterPro" id="IPR011712">
    <property type="entry name" value="Sig_transdc_His_kin_sub3_dim/P"/>
</dbReference>
<keyword evidence="8" id="KW-1185">Reference proteome</keyword>
<keyword evidence="4" id="KW-0812">Transmembrane</keyword>
<name>B4D809_9BACT</name>
<dbReference type="InterPro" id="IPR005467">
    <property type="entry name" value="His_kinase_dom"/>
</dbReference>
<dbReference type="SMART" id="SM00387">
    <property type="entry name" value="HATPase_c"/>
    <property type="match status" value="1"/>
</dbReference>
<feature type="chain" id="PRO_5002800626" evidence="5">
    <location>
        <begin position="23"/>
        <end position="729"/>
    </location>
</feature>
<dbReference type="AlphaFoldDB" id="B4D809"/>
<keyword evidence="1" id="KW-0808">Transferase</keyword>
<evidence type="ECO:0000313" key="7">
    <source>
        <dbReference type="EMBL" id="EDY17363.1"/>
    </source>
</evidence>
<dbReference type="PROSITE" id="PS50109">
    <property type="entry name" value="HIS_KIN"/>
    <property type="match status" value="1"/>
</dbReference>
<dbReference type="GO" id="GO:0000155">
    <property type="term" value="F:phosphorelay sensor kinase activity"/>
    <property type="evidence" value="ECO:0007669"/>
    <property type="project" value="InterPro"/>
</dbReference>
<dbReference type="Pfam" id="PF02518">
    <property type="entry name" value="HATPase_c"/>
    <property type="match status" value="1"/>
</dbReference>
<evidence type="ECO:0000259" key="6">
    <source>
        <dbReference type="PROSITE" id="PS50109"/>
    </source>
</evidence>
<comment type="caution">
    <text evidence="7">The sequence shown here is derived from an EMBL/GenBank/DDBJ whole genome shotgun (WGS) entry which is preliminary data.</text>
</comment>
<accession>B4D809</accession>
<feature type="signal peptide" evidence="5">
    <location>
        <begin position="1"/>
        <end position="22"/>
    </location>
</feature>
<dbReference type="InParanoid" id="B4D809"/>
<dbReference type="PANTHER" id="PTHR24421">
    <property type="entry name" value="NITRATE/NITRITE SENSOR PROTEIN NARX-RELATED"/>
    <property type="match status" value="1"/>
</dbReference>
<dbReference type="Gene3D" id="1.20.5.1930">
    <property type="match status" value="1"/>
</dbReference>
<dbReference type="CDD" id="cd16917">
    <property type="entry name" value="HATPase_UhpB-NarQ-NarX-like"/>
    <property type="match status" value="1"/>
</dbReference>
<keyword evidence="2 7" id="KW-0418">Kinase</keyword>
<dbReference type="InterPro" id="IPR036890">
    <property type="entry name" value="HATPase_C_sf"/>
</dbReference>
<evidence type="ECO:0000256" key="1">
    <source>
        <dbReference type="ARBA" id="ARBA00022679"/>
    </source>
</evidence>
<dbReference type="SUPFAM" id="SSF55874">
    <property type="entry name" value="ATPase domain of HSP90 chaperone/DNA topoisomerase II/histidine kinase"/>
    <property type="match status" value="1"/>
</dbReference>
<organism evidence="7 8">
    <name type="scientific">Chthoniobacter flavus Ellin428</name>
    <dbReference type="NCBI Taxonomy" id="497964"/>
    <lineage>
        <taxon>Bacteria</taxon>
        <taxon>Pseudomonadati</taxon>
        <taxon>Verrucomicrobiota</taxon>
        <taxon>Spartobacteria</taxon>
        <taxon>Chthoniobacterales</taxon>
        <taxon>Chthoniobacteraceae</taxon>
        <taxon>Chthoniobacter</taxon>
    </lineage>
</organism>
<sequence length="729" mass="79808">MIPHSFKLWLVLTLAAACCVSAQEVPLLDCAAIRSLPRDVAAQRLPVQIRGVVTFSYPKENTAFVVQTGGEGTYVERGEFARAKGLIPSGWSWPGSLPPGSVIEMDGVTGAGDYAPVVYPRHIRIVDKAPLPEATPLPISELLDGKWDCQRVRVRGVVQFTEETPTESQRAWCELVSHGGRVRVLINRLDSSADLARLSDAEVEATGVMFVNWNSRGELVGARVNVENLDDIHVIDHGPEDPFSVPALKLSEIQPFSREGSTLHRRRCTGTVTLVWPGPGPGLSFFIQDGGRGVFVETNDRTPLTPGDRVDVAGFVQMKEHFGMIHSAVVRKVGTATLPAPIPVDRRLVLGRSVEGRSVTDATDVDGLLATMEGRLEKIDTGDKETPRLLLSSENRLVAVSFSRTTPPDVLTRFEPGSILRVVGIIRVDLASSWPALEHPRPVNFNFLIPTPADVTVIEAAPWWTAQRLWLLLGGIVAVLAITLGWNWLLRRKVEQRSVQLADEMRARREAAVEFEATLRERQRLAADLHDTLEQGLTGIAFRVETMVVQHTKAQDNSENLERVRHLLSGVREDVRRSVWNLRADALEGHTLAEALQASADRLSGQSNLIVAVETDGTSQDLPDLIAGNLLLLAQEAMTNALKHGEPRSIFLRLVFAGDTLRLTVEDDGRGFDTAQMATPREGHFGIQGMRERVKRLGGIFEVSSAPGKGTRISVTVPIEIADSVVADA</sequence>
<dbReference type="EMBL" id="ABVL01000020">
    <property type="protein sequence ID" value="EDY17363.1"/>
    <property type="molecule type" value="Genomic_DNA"/>
</dbReference>
<gene>
    <name evidence="7" type="ORF">CfE428DRAFT_5049</name>
</gene>
<dbReference type="RefSeq" id="WP_006982370.1">
    <property type="nucleotide sequence ID" value="NZ_ABVL01000020.1"/>
</dbReference>
<dbReference type="Pfam" id="PF07730">
    <property type="entry name" value="HisKA_3"/>
    <property type="match status" value="1"/>
</dbReference>
<dbReference type="eggNOG" id="COG4585">
    <property type="taxonomic scope" value="Bacteria"/>
</dbReference>
<keyword evidence="4" id="KW-1133">Transmembrane helix</keyword>
<reference evidence="7 8" key="1">
    <citation type="journal article" date="2011" name="J. Bacteriol.">
        <title>Genome sequence of Chthoniobacter flavus Ellin428, an aerobic heterotrophic soil bacterium.</title>
        <authorList>
            <person name="Kant R."/>
            <person name="van Passel M.W."/>
            <person name="Palva A."/>
            <person name="Lucas S."/>
            <person name="Lapidus A."/>
            <person name="Glavina Del Rio T."/>
            <person name="Dalin E."/>
            <person name="Tice H."/>
            <person name="Bruce D."/>
            <person name="Goodwin L."/>
            <person name="Pitluck S."/>
            <person name="Larimer F.W."/>
            <person name="Land M.L."/>
            <person name="Hauser L."/>
            <person name="Sangwan P."/>
            <person name="de Vos W.M."/>
            <person name="Janssen P.H."/>
            <person name="Smidt H."/>
        </authorList>
    </citation>
    <scope>NUCLEOTIDE SEQUENCE [LARGE SCALE GENOMIC DNA]</scope>
    <source>
        <strain evidence="7 8">Ellin428</strain>
    </source>
</reference>
<keyword evidence="4" id="KW-0472">Membrane</keyword>